<dbReference type="PRINTS" id="PR00463">
    <property type="entry name" value="EP450I"/>
</dbReference>
<reference evidence="9" key="1">
    <citation type="journal article" date="2021" name="Nat. Commun.">
        <title>Genetic determinants of endophytism in the Arabidopsis root mycobiome.</title>
        <authorList>
            <person name="Mesny F."/>
            <person name="Miyauchi S."/>
            <person name="Thiergart T."/>
            <person name="Pickel B."/>
            <person name="Atanasova L."/>
            <person name="Karlsson M."/>
            <person name="Huettel B."/>
            <person name="Barry K.W."/>
            <person name="Haridas S."/>
            <person name="Chen C."/>
            <person name="Bauer D."/>
            <person name="Andreopoulos W."/>
            <person name="Pangilinan J."/>
            <person name="LaButti K."/>
            <person name="Riley R."/>
            <person name="Lipzen A."/>
            <person name="Clum A."/>
            <person name="Drula E."/>
            <person name="Henrissat B."/>
            <person name="Kohler A."/>
            <person name="Grigoriev I.V."/>
            <person name="Martin F.M."/>
            <person name="Hacquard S."/>
        </authorList>
    </citation>
    <scope>NUCLEOTIDE SEQUENCE</scope>
    <source>
        <strain evidence="9">MPI-CAGE-AT-0147</strain>
    </source>
</reference>
<dbReference type="Proteomes" id="UP000738349">
    <property type="component" value="Unassembled WGS sequence"/>
</dbReference>
<evidence type="ECO:0000256" key="5">
    <source>
        <dbReference type="ARBA" id="ARBA00023002"/>
    </source>
</evidence>
<dbReference type="FunFam" id="1.10.630.10:FF:000047">
    <property type="entry name" value="Cytochrome P450 monooxygenase"/>
    <property type="match status" value="1"/>
</dbReference>
<dbReference type="InterPro" id="IPR001128">
    <property type="entry name" value="Cyt_P450"/>
</dbReference>
<proteinExistence type="inferred from homology"/>
<keyword evidence="6 8" id="KW-0408">Iron</keyword>
<dbReference type="CDD" id="cd11058">
    <property type="entry name" value="CYP60B-like"/>
    <property type="match status" value="1"/>
</dbReference>
<dbReference type="GO" id="GO:0004497">
    <property type="term" value="F:monooxygenase activity"/>
    <property type="evidence" value="ECO:0007669"/>
    <property type="project" value="UniProtKB-KW"/>
</dbReference>
<dbReference type="EMBL" id="JAGMUV010000025">
    <property type="protein sequence ID" value="KAH7120708.1"/>
    <property type="molecule type" value="Genomic_DNA"/>
</dbReference>
<feature type="binding site" description="axial binding residue" evidence="8">
    <location>
        <position position="442"/>
    </location>
    <ligand>
        <name>heme</name>
        <dbReference type="ChEBI" id="CHEBI:30413"/>
    </ligand>
    <ligandPart>
        <name>Fe</name>
        <dbReference type="ChEBI" id="CHEBI:18248"/>
    </ligandPart>
</feature>
<dbReference type="Pfam" id="PF00067">
    <property type="entry name" value="p450"/>
    <property type="match status" value="1"/>
</dbReference>
<keyword evidence="4 8" id="KW-0479">Metal-binding</keyword>
<organism evidence="9 10">
    <name type="scientific">Dactylonectria macrodidyma</name>
    <dbReference type="NCBI Taxonomy" id="307937"/>
    <lineage>
        <taxon>Eukaryota</taxon>
        <taxon>Fungi</taxon>
        <taxon>Dikarya</taxon>
        <taxon>Ascomycota</taxon>
        <taxon>Pezizomycotina</taxon>
        <taxon>Sordariomycetes</taxon>
        <taxon>Hypocreomycetidae</taxon>
        <taxon>Hypocreales</taxon>
        <taxon>Nectriaceae</taxon>
        <taxon>Dactylonectria</taxon>
    </lineage>
</organism>
<evidence type="ECO:0000313" key="9">
    <source>
        <dbReference type="EMBL" id="KAH7120708.1"/>
    </source>
</evidence>
<dbReference type="PANTHER" id="PTHR24305">
    <property type="entry name" value="CYTOCHROME P450"/>
    <property type="match status" value="1"/>
</dbReference>
<dbReference type="Gene3D" id="1.10.630.10">
    <property type="entry name" value="Cytochrome P450"/>
    <property type="match status" value="1"/>
</dbReference>
<comment type="cofactor">
    <cofactor evidence="1 8">
        <name>heme</name>
        <dbReference type="ChEBI" id="CHEBI:30413"/>
    </cofactor>
</comment>
<dbReference type="SUPFAM" id="SSF48264">
    <property type="entry name" value="Cytochrome P450"/>
    <property type="match status" value="1"/>
</dbReference>
<dbReference type="InterPro" id="IPR002401">
    <property type="entry name" value="Cyt_P450_E_grp-I"/>
</dbReference>
<evidence type="ECO:0000256" key="4">
    <source>
        <dbReference type="ARBA" id="ARBA00022723"/>
    </source>
</evidence>
<keyword evidence="5" id="KW-0560">Oxidoreductase</keyword>
<sequence>MITVSLRNAPQVSLTATFQIINNLYFHPLARFPGPFLYRATRITFVYKLLRGSLPFDVLHLHEKYGPVVRIAPNELSFVDPEAWKDIYGHRTGPRHHGQDELPKYDIFYRPKNVPPNVSTEDRDNHSMLRRQLSHGFSDRCMREQEPIIGSYVDLLVRRLRERCVELVEKGMQTTPKPMDMTAWYNWTTFDIIGDLAFGEPFGSLENAGYHPWVAAVNATMLQFGTGLAMRYLGLGGWIEPLVRSRRKNRKAHMDYTRDKLTRRMQLNVERPDLIEGLLKKKDDWVSDLDRIQINANVLIIAGSETTATLLAGATYLLLKNPEAMKKLTAEVRSTFRSDDEMTLTSVGKLGYMKACLDEALRRYPPVPMGQPRVVFKGGTTIAGEFVPEKTVVSVWQWAANHHAHMWKDPLGYRPERFLQDPQFADDKLDALQPFAVGPRNCIGRNLANSEMRLILARLILNFDMRLVDENVDWMDQNIYMFWEKKPLNVYLTPVRE</sequence>
<evidence type="ECO:0000256" key="1">
    <source>
        <dbReference type="ARBA" id="ARBA00001971"/>
    </source>
</evidence>
<comment type="similarity">
    <text evidence="2">Belongs to the cytochrome P450 family.</text>
</comment>
<comment type="caution">
    <text evidence="9">The sequence shown here is derived from an EMBL/GenBank/DDBJ whole genome shotgun (WGS) entry which is preliminary data.</text>
</comment>
<dbReference type="AlphaFoldDB" id="A0A9P9IG49"/>
<gene>
    <name evidence="9" type="ORF">EDB81DRAFT_666683</name>
</gene>
<accession>A0A9P9IG49</accession>
<name>A0A9P9IG49_9HYPO</name>
<dbReference type="GO" id="GO:0020037">
    <property type="term" value="F:heme binding"/>
    <property type="evidence" value="ECO:0007669"/>
    <property type="project" value="InterPro"/>
</dbReference>
<keyword evidence="3 8" id="KW-0349">Heme</keyword>
<dbReference type="OrthoDB" id="1470350at2759"/>
<evidence type="ECO:0000256" key="8">
    <source>
        <dbReference type="PIRSR" id="PIRSR602401-1"/>
    </source>
</evidence>
<evidence type="ECO:0000256" key="7">
    <source>
        <dbReference type="ARBA" id="ARBA00023033"/>
    </source>
</evidence>
<evidence type="ECO:0000313" key="10">
    <source>
        <dbReference type="Proteomes" id="UP000738349"/>
    </source>
</evidence>
<evidence type="ECO:0000256" key="2">
    <source>
        <dbReference type="ARBA" id="ARBA00010617"/>
    </source>
</evidence>
<dbReference type="GO" id="GO:0016705">
    <property type="term" value="F:oxidoreductase activity, acting on paired donors, with incorporation or reduction of molecular oxygen"/>
    <property type="evidence" value="ECO:0007669"/>
    <property type="project" value="InterPro"/>
</dbReference>
<dbReference type="GO" id="GO:0005506">
    <property type="term" value="F:iron ion binding"/>
    <property type="evidence" value="ECO:0007669"/>
    <property type="project" value="InterPro"/>
</dbReference>
<protein>
    <submittedName>
        <fullName evidence="9">Cytochrome P450</fullName>
    </submittedName>
</protein>
<dbReference type="PANTHER" id="PTHR24305:SF230">
    <property type="entry name" value="P450, PUTATIVE (EUROFUNG)-RELATED"/>
    <property type="match status" value="1"/>
</dbReference>
<keyword evidence="7" id="KW-0503">Monooxygenase</keyword>
<dbReference type="InterPro" id="IPR050121">
    <property type="entry name" value="Cytochrome_P450_monoxygenase"/>
</dbReference>
<evidence type="ECO:0000256" key="3">
    <source>
        <dbReference type="ARBA" id="ARBA00022617"/>
    </source>
</evidence>
<dbReference type="InterPro" id="IPR036396">
    <property type="entry name" value="Cyt_P450_sf"/>
</dbReference>
<evidence type="ECO:0000256" key="6">
    <source>
        <dbReference type="ARBA" id="ARBA00023004"/>
    </source>
</evidence>
<dbReference type="GO" id="GO:0009403">
    <property type="term" value="P:toxin biosynthetic process"/>
    <property type="evidence" value="ECO:0007669"/>
    <property type="project" value="UniProtKB-ARBA"/>
</dbReference>
<keyword evidence="10" id="KW-1185">Reference proteome</keyword>
<dbReference type="PRINTS" id="PR00385">
    <property type="entry name" value="P450"/>
</dbReference>